<gene>
    <name evidence="2" type="ORF">C5Y98_03730</name>
</gene>
<dbReference type="InterPro" id="IPR019197">
    <property type="entry name" value="Biotin-prot_ligase_N"/>
</dbReference>
<dbReference type="EMBL" id="PUIB01000006">
    <property type="protein sequence ID" value="PQO41203.1"/>
    <property type="molecule type" value="Genomic_DNA"/>
</dbReference>
<comment type="caution">
    <text evidence="2">The sequence shown here is derived from an EMBL/GenBank/DDBJ whole genome shotgun (WGS) entry which is preliminary data.</text>
</comment>
<dbReference type="AlphaFoldDB" id="A0A2S8G9U2"/>
<evidence type="ECO:0000313" key="2">
    <source>
        <dbReference type="EMBL" id="PQO41203.1"/>
    </source>
</evidence>
<proteinExistence type="predicted"/>
<dbReference type="Proteomes" id="UP000239388">
    <property type="component" value="Unassembled WGS sequence"/>
</dbReference>
<dbReference type="InterPro" id="IPR029062">
    <property type="entry name" value="Class_I_gatase-like"/>
</dbReference>
<organism evidence="2 3">
    <name type="scientific">Blastopirellula marina</name>
    <dbReference type="NCBI Taxonomy" id="124"/>
    <lineage>
        <taxon>Bacteria</taxon>
        <taxon>Pseudomonadati</taxon>
        <taxon>Planctomycetota</taxon>
        <taxon>Planctomycetia</taxon>
        <taxon>Pirellulales</taxon>
        <taxon>Pirellulaceae</taxon>
        <taxon>Blastopirellula</taxon>
    </lineage>
</organism>
<accession>A0A2S8G9U2</accession>
<reference evidence="2 3" key="1">
    <citation type="submission" date="2018-02" db="EMBL/GenBank/DDBJ databases">
        <title>Comparative genomes isolates from brazilian mangrove.</title>
        <authorList>
            <person name="Araujo J.E."/>
            <person name="Taketani R.G."/>
            <person name="Silva M.C.P."/>
            <person name="Loureco M.V."/>
            <person name="Andreote F.D."/>
        </authorList>
    </citation>
    <scope>NUCLEOTIDE SEQUENCE [LARGE SCALE GENOMIC DNA]</scope>
    <source>
        <strain evidence="2 3">NAP PRIS-MGV</strain>
    </source>
</reference>
<evidence type="ECO:0000259" key="1">
    <source>
        <dbReference type="Pfam" id="PF09825"/>
    </source>
</evidence>
<dbReference type="Gene3D" id="3.40.50.880">
    <property type="match status" value="1"/>
</dbReference>
<evidence type="ECO:0000313" key="3">
    <source>
        <dbReference type="Proteomes" id="UP000239388"/>
    </source>
</evidence>
<feature type="domain" description="Biotin-protein ligase N-terminal" evidence="1">
    <location>
        <begin position="34"/>
        <end position="134"/>
    </location>
</feature>
<dbReference type="Pfam" id="PF09825">
    <property type="entry name" value="BPL_N"/>
    <property type="match status" value="2"/>
</dbReference>
<protein>
    <submittedName>
        <fullName evidence="2">Biofilm PGA synthesis protein PgaC</fullName>
    </submittedName>
</protein>
<sequence>MFFAVIVGVVIGPPIAYGEEATTDKPAETLPLVKVAVYDHSGGSANGPNDLKKFLTAENGFEMTIVTPEDIRAGVLEKGFDVVVMPGGSARSQAEHLEEKGREEIRKYVNQGGGYVGICAGAYLSTTYKPYSLGLVNAKVWDLEHWARGTGMVKLKMTPSGCSLLEMPKDVVDVYYGQGPMLVPGDDPELPGYEILASYATEVAKKGAPEGAMVGMHAIVRTMYGNGRVVAFSPHPEKKWGPESLMAAGIRWAGRGDQDKD</sequence>
<dbReference type="OrthoDB" id="8333609at2"/>
<feature type="domain" description="Biotin-protein ligase N-terminal" evidence="1">
    <location>
        <begin position="148"/>
        <end position="239"/>
    </location>
</feature>
<dbReference type="SUPFAM" id="SSF52317">
    <property type="entry name" value="Class I glutamine amidotransferase-like"/>
    <property type="match status" value="1"/>
</dbReference>
<name>A0A2S8G9U2_9BACT</name>